<gene>
    <name evidence="4" type="primary">ga16363</name>
    <name evidence="4" type="ORF">PR202_ga16363</name>
</gene>
<dbReference type="InterPro" id="IPR035979">
    <property type="entry name" value="RBD_domain_sf"/>
</dbReference>
<dbReference type="SUPFAM" id="SSF54928">
    <property type="entry name" value="RNA-binding domain, RBD"/>
    <property type="match status" value="1"/>
</dbReference>
<dbReference type="PROSITE" id="PS50102">
    <property type="entry name" value="RRM"/>
    <property type="match status" value="1"/>
</dbReference>
<reference evidence="4" key="1">
    <citation type="journal article" date="2018" name="DNA Res.">
        <title>Multiple hybrid de novo genome assembly of finger millet, an orphan allotetraploid crop.</title>
        <authorList>
            <person name="Hatakeyama M."/>
            <person name="Aluri S."/>
            <person name="Balachadran M.T."/>
            <person name="Sivarajan S.R."/>
            <person name="Patrignani A."/>
            <person name="Gruter S."/>
            <person name="Poveda L."/>
            <person name="Shimizu-Inatsugi R."/>
            <person name="Baeten J."/>
            <person name="Francoijs K.J."/>
            <person name="Nataraja K.N."/>
            <person name="Reddy Y.A.N."/>
            <person name="Phadnis S."/>
            <person name="Ravikumar R.L."/>
            <person name="Schlapbach R."/>
            <person name="Sreeman S.M."/>
            <person name="Shimizu K.K."/>
        </authorList>
    </citation>
    <scope>NUCLEOTIDE SEQUENCE</scope>
</reference>
<protein>
    <recommendedName>
        <fullName evidence="3">RRM domain-containing protein</fullName>
    </recommendedName>
</protein>
<keyword evidence="1 2" id="KW-0694">RNA-binding</keyword>
<sequence>MQLEDDVVNFWKDPNAESCCICGEEAPEAKHTELACPYNYLNPTSYIPCRARLAAWRDDDGGALLGHRWFLRRFVRVNNLPWSCRPVRLARLFARFGHLRMWHVAMDAPGACKGFACMVFERREHAEKAVDELNCYSFDGCSLRVDWVYPSA</sequence>
<dbReference type="Pfam" id="PF00076">
    <property type="entry name" value="RRM_1"/>
    <property type="match status" value="1"/>
</dbReference>
<evidence type="ECO:0000256" key="1">
    <source>
        <dbReference type="ARBA" id="ARBA00022884"/>
    </source>
</evidence>
<dbReference type="CDD" id="cd00590">
    <property type="entry name" value="RRM_SF"/>
    <property type="match status" value="1"/>
</dbReference>
<evidence type="ECO:0000256" key="2">
    <source>
        <dbReference type="PROSITE-ProRule" id="PRU00176"/>
    </source>
</evidence>
<organism evidence="4 5">
    <name type="scientific">Eleusine coracana subsp. coracana</name>
    <dbReference type="NCBI Taxonomy" id="191504"/>
    <lineage>
        <taxon>Eukaryota</taxon>
        <taxon>Viridiplantae</taxon>
        <taxon>Streptophyta</taxon>
        <taxon>Embryophyta</taxon>
        <taxon>Tracheophyta</taxon>
        <taxon>Spermatophyta</taxon>
        <taxon>Magnoliopsida</taxon>
        <taxon>Liliopsida</taxon>
        <taxon>Poales</taxon>
        <taxon>Poaceae</taxon>
        <taxon>PACMAD clade</taxon>
        <taxon>Chloridoideae</taxon>
        <taxon>Cynodonteae</taxon>
        <taxon>Eleusininae</taxon>
        <taxon>Eleusine</taxon>
    </lineage>
</organism>
<dbReference type="InterPro" id="IPR012677">
    <property type="entry name" value="Nucleotide-bd_a/b_plait_sf"/>
</dbReference>
<dbReference type="Gene3D" id="3.30.70.330">
    <property type="match status" value="1"/>
</dbReference>
<proteinExistence type="predicted"/>
<evidence type="ECO:0000313" key="5">
    <source>
        <dbReference type="Proteomes" id="UP001054889"/>
    </source>
</evidence>
<feature type="domain" description="RRM" evidence="3">
    <location>
        <begin position="73"/>
        <end position="150"/>
    </location>
</feature>
<dbReference type="GO" id="GO:0003723">
    <property type="term" value="F:RNA binding"/>
    <property type="evidence" value="ECO:0007669"/>
    <property type="project" value="UniProtKB-UniRule"/>
</dbReference>
<dbReference type="InterPro" id="IPR000504">
    <property type="entry name" value="RRM_dom"/>
</dbReference>
<dbReference type="AlphaFoldDB" id="A0AAV5CMZ3"/>
<evidence type="ECO:0000313" key="4">
    <source>
        <dbReference type="EMBL" id="GJM99276.1"/>
    </source>
</evidence>
<dbReference type="SMART" id="SM00360">
    <property type="entry name" value="RRM"/>
    <property type="match status" value="1"/>
</dbReference>
<dbReference type="EMBL" id="BQKI01000007">
    <property type="protein sequence ID" value="GJM99276.1"/>
    <property type="molecule type" value="Genomic_DNA"/>
</dbReference>
<dbReference type="PANTHER" id="PTHR10352">
    <property type="entry name" value="EUKARYOTIC TRANSLATION INITIATION FACTOR 3 SUBUNIT G"/>
    <property type="match status" value="1"/>
</dbReference>
<evidence type="ECO:0000259" key="3">
    <source>
        <dbReference type="PROSITE" id="PS50102"/>
    </source>
</evidence>
<accession>A0AAV5CMZ3</accession>
<name>A0AAV5CMZ3_ELECO</name>
<dbReference type="Proteomes" id="UP001054889">
    <property type="component" value="Unassembled WGS sequence"/>
</dbReference>
<keyword evidence="5" id="KW-1185">Reference proteome</keyword>
<reference evidence="4" key="2">
    <citation type="submission" date="2021-12" db="EMBL/GenBank/DDBJ databases">
        <title>Resequencing data analysis of finger millet.</title>
        <authorList>
            <person name="Hatakeyama M."/>
            <person name="Aluri S."/>
            <person name="Balachadran M.T."/>
            <person name="Sivarajan S.R."/>
            <person name="Poveda L."/>
            <person name="Shimizu-Inatsugi R."/>
            <person name="Schlapbach R."/>
            <person name="Sreeman S.M."/>
            <person name="Shimizu K.K."/>
        </authorList>
    </citation>
    <scope>NUCLEOTIDE SEQUENCE</scope>
</reference>
<comment type="caution">
    <text evidence="4">The sequence shown here is derived from an EMBL/GenBank/DDBJ whole genome shotgun (WGS) entry which is preliminary data.</text>
</comment>